<comment type="subcellular location">
    <subcellularLocation>
        <location evidence="9">Cytoplasm</location>
    </subcellularLocation>
</comment>
<proteinExistence type="inferred from homology"/>
<dbReference type="EMBL" id="SDJR01000004">
    <property type="protein sequence ID" value="RXR26154.1"/>
    <property type="molecule type" value="Genomic_DNA"/>
</dbReference>
<dbReference type="InterPro" id="IPR013785">
    <property type="entry name" value="Aldolase_TIM"/>
</dbReference>
<dbReference type="SFLD" id="SFLDG01082">
    <property type="entry name" value="B12-binding_domain_containing"/>
    <property type="match status" value="1"/>
</dbReference>
<evidence type="ECO:0000313" key="13">
    <source>
        <dbReference type="EMBL" id="RXR36656.1"/>
    </source>
</evidence>
<dbReference type="AlphaFoldDB" id="A0A4Q1L1T4"/>
<dbReference type="GO" id="GO:0005737">
    <property type="term" value="C:cytoplasm"/>
    <property type="evidence" value="ECO:0007669"/>
    <property type="project" value="UniProtKB-SubCell"/>
</dbReference>
<name>A0A4Q1L1T4_9CELL</name>
<dbReference type="InterPro" id="IPR058240">
    <property type="entry name" value="rSAM_sf"/>
</dbReference>
<evidence type="ECO:0000256" key="9">
    <source>
        <dbReference type="RuleBase" id="RU364116"/>
    </source>
</evidence>
<comment type="function">
    <text evidence="9">Probably acts as a heme chaperone, transferring heme to an unknown acceptor. Binds one molecule of heme per monomer, possibly covalently. Binds 1 [4Fe-4S] cluster. The cluster is coordinated with 3 cysteines and an exchangeable S-adenosyl-L-methionine.</text>
</comment>
<dbReference type="SFLD" id="SFLDG01065">
    <property type="entry name" value="anaerobic_coproporphyrinogen-I"/>
    <property type="match status" value="1"/>
</dbReference>
<gene>
    <name evidence="12" type="ORF">EQW73_07335</name>
    <name evidence="13" type="ORF">EQW78_00390</name>
</gene>
<keyword evidence="15" id="KW-1185">Reference proteome</keyword>
<evidence type="ECO:0000256" key="8">
    <source>
        <dbReference type="ARBA" id="ARBA00023186"/>
    </source>
</evidence>
<feature type="domain" description="Radical SAM core" evidence="11">
    <location>
        <begin position="32"/>
        <end position="276"/>
    </location>
</feature>
<dbReference type="SFLD" id="SFLDS00029">
    <property type="entry name" value="Radical_SAM"/>
    <property type="match status" value="1"/>
</dbReference>
<accession>A0A4Q1L1T4</accession>
<dbReference type="InterPro" id="IPR034505">
    <property type="entry name" value="Coproporphyrinogen-III_oxidase"/>
</dbReference>
<keyword evidence="6 9" id="KW-0408">Iron</keyword>
<dbReference type="Gene3D" id="3.20.20.70">
    <property type="entry name" value="Aldolase class I"/>
    <property type="match status" value="1"/>
</dbReference>
<evidence type="ECO:0000256" key="4">
    <source>
        <dbReference type="ARBA" id="ARBA00022691"/>
    </source>
</evidence>
<evidence type="ECO:0000256" key="5">
    <source>
        <dbReference type="ARBA" id="ARBA00022723"/>
    </source>
</evidence>
<keyword evidence="4 9" id="KW-0949">S-adenosyl-L-methionine</keyword>
<dbReference type="Proteomes" id="UP000289805">
    <property type="component" value="Unassembled WGS sequence"/>
</dbReference>
<evidence type="ECO:0000256" key="2">
    <source>
        <dbReference type="ARBA" id="ARBA00017228"/>
    </source>
</evidence>
<dbReference type="SUPFAM" id="SSF102114">
    <property type="entry name" value="Radical SAM enzymes"/>
    <property type="match status" value="1"/>
</dbReference>
<dbReference type="SFLD" id="SFLDF00562">
    <property type="entry name" value="HemN-like__clustered_with_heat"/>
    <property type="match status" value="1"/>
</dbReference>
<evidence type="ECO:0000256" key="3">
    <source>
        <dbReference type="ARBA" id="ARBA00022617"/>
    </source>
</evidence>
<dbReference type="GO" id="GO:0006779">
    <property type="term" value="P:porphyrin-containing compound biosynthetic process"/>
    <property type="evidence" value="ECO:0007669"/>
    <property type="project" value="InterPro"/>
</dbReference>
<dbReference type="CDD" id="cd01335">
    <property type="entry name" value="Radical_SAM"/>
    <property type="match status" value="1"/>
</dbReference>
<evidence type="ECO:0000256" key="6">
    <source>
        <dbReference type="ARBA" id="ARBA00023004"/>
    </source>
</evidence>
<dbReference type="Pfam" id="PF04055">
    <property type="entry name" value="Radical_SAM"/>
    <property type="match status" value="1"/>
</dbReference>
<keyword evidence="5 9" id="KW-0479">Metal-binding</keyword>
<dbReference type="RefSeq" id="WP_036571809.1">
    <property type="nucleotide sequence ID" value="NZ_JOFV01000008.1"/>
</dbReference>
<dbReference type="Proteomes" id="UP000290517">
    <property type="component" value="Unassembled WGS sequence"/>
</dbReference>
<dbReference type="InterPro" id="IPR004559">
    <property type="entry name" value="HemW-like"/>
</dbReference>
<evidence type="ECO:0000313" key="15">
    <source>
        <dbReference type="Proteomes" id="UP000290517"/>
    </source>
</evidence>
<comment type="similarity">
    <text evidence="1">Belongs to the anaerobic coproporphyrinogen-III oxidase family. HemW subfamily.</text>
</comment>
<dbReference type="SMART" id="SM00729">
    <property type="entry name" value="Elp3"/>
    <property type="match status" value="1"/>
</dbReference>
<feature type="region of interest" description="Disordered" evidence="10">
    <location>
        <begin position="330"/>
        <end position="370"/>
    </location>
</feature>
<organism evidence="13 14">
    <name type="scientific">Oerskovia turbata</name>
    <dbReference type="NCBI Taxonomy" id="1713"/>
    <lineage>
        <taxon>Bacteria</taxon>
        <taxon>Bacillati</taxon>
        <taxon>Actinomycetota</taxon>
        <taxon>Actinomycetes</taxon>
        <taxon>Micrococcales</taxon>
        <taxon>Cellulomonadaceae</taxon>
        <taxon>Oerskovia</taxon>
    </lineage>
</organism>
<evidence type="ECO:0000259" key="11">
    <source>
        <dbReference type="PROSITE" id="PS51918"/>
    </source>
</evidence>
<keyword evidence="9" id="KW-0963">Cytoplasm</keyword>
<evidence type="ECO:0000313" key="14">
    <source>
        <dbReference type="Proteomes" id="UP000289805"/>
    </source>
</evidence>
<comment type="caution">
    <text evidence="13">The sequence shown here is derived from an EMBL/GenBank/DDBJ whole genome shotgun (WGS) entry which is preliminary data.</text>
</comment>
<dbReference type="PROSITE" id="PS51918">
    <property type="entry name" value="RADICAL_SAM"/>
    <property type="match status" value="1"/>
</dbReference>
<sequence length="471" mass="49514">MSPALPDGIPVPDDGALPAWVGAGPTGAGSDDHAGRDFGVYLHVPFCTVRCGYCDFNTYTASELGGGASQASYADTALREIDLAARVMERAGLASRPVSTVFVGGGTPTLLPAGDLGRMLAGVRDAWGLAPGAEVTTEANPDSVTPESLAELAAAGFTRVSFGMQSAVPRVLATLERTHDPRRIPDVVRWAREAGLAVSLDLIYGTPGESLDDWRTSVEAALETGVDHVSAYALVVEQGTKMAAQVRRGDLALPSEDDQAEKYELADELLTAAGLEWYEVSNWARRARSGDGSAPGDAVPDPAFVCRHNLAYWRGEDWWGIGPGAHSYIGGASNRTGDPEESSDVSDTVGDAPDVASDDAAAPAPGGREGVRWWNVKHPRRYAALLEAGSSPAAGRELLTVSEAHLERVMLGVRLREGLDLSVLTEVGRRNVAGMVAAGLLDGRAAIRGRGVLTLRGRLLADTVVRELTDG</sequence>
<dbReference type="NCBIfam" id="TIGR00539">
    <property type="entry name" value="hemN_rel"/>
    <property type="match status" value="1"/>
</dbReference>
<keyword evidence="7 9" id="KW-0411">Iron-sulfur</keyword>
<dbReference type="OrthoDB" id="9808022at2"/>
<evidence type="ECO:0000256" key="7">
    <source>
        <dbReference type="ARBA" id="ARBA00023014"/>
    </source>
</evidence>
<protein>
    <recommendedName>
        <fullName evidence="2 9">Heme chaperone HemW</fullName>
    </recommendedName>
</protein>
<evidence type="ECO:0000256" key="1">
    <source>
        <dbReference type="ARBA" id="ARBA00006100"/>
    </source>
</evidence>
<dbReference type="InterPro" id="IPR006638">
    <property type="entry name" value="Elp3/MiaA/NifB-like_rSAM"/>
</dbReference>
<evidence type="ECO:0000313" key="12">
    <source>
        <dbReference type="EMBL" id="RXR26154.1"/>
    </source>
</evidence>
<dbReference type="PANTHER" id="PTHR13932:SF5">
    <property type="entry name" value="RADICAL S-ADENOSYL METHIONINE DOMAIN-CONTAINING PROTEIN 1, MITOCHONDRIAL"/>
    <property type="match status" value="1"/>
</dbReference>
<evidence type="ECO:0000256" key="10">
    <source>
        <dbReference type="SAM" id="MobiDB-lite"/>
    </source>
</evidence>
<dbReference type="GO" id="GO:0004109">
    <property type="term" value="F:coproporphyrinogen oxidase activity"/>
    <property type="evidence" value="ECO:0007669"/>
    <property type="project" value="InterPro"/>
</dbReference>
<dbReference type="GO" id="GO:0051539">
    <property type="term" value="F:4 iron, 4 sulfur cluster binding"/>
    <property type="evidence" value="ECO:0007669"/>
    <property type="project" value="UniProtKB-UniRule"/>
</dbReference>
<dbReference type="EMBL" id="SDJQ01000001">
    <property type="protein sequence ID" value="RXR36656.1"/>
    <property type="molecule type" value="Genomic_DNA"/>
</dbReference>
<dbReference type="PANTHER" id="PTHR13932">
    <property type="entry name" value="COPROPORPHYRINIGEN III OXIDASE"/>
    <property type="match status" value="1"/>
</dbReference>
<dbReference type="STRING" id="1713.GCA_000718325_02126"/>
<keyword evidence="9" id="KW-0004">4Fe-4S</keyword>
<keyword evidence="8 9" id="KW-0143">Chaperone</keyword>
<dbReference type="GO" id="GO:0046872">
    <property type="term" value="F:metal ion binding"/>
    <property type="evidence" value="ECO:0007669"/>
    <property type="project" value="UniProtKB-UniRule"/>
</dbReference>
<dbReference type="InterPro" id="IPR007197">
    <property type="entry name" value="rSAM"/>
</dbReference>
<reference evidence="14 15" key="1">
    <citation type="submission" date="2019-01" db="EMBL/GenBank/DDBJ databases">
        <title>Oerskovia turbata Genome sequencing and assembly.</title>
        <authorList>
            <person name="Dou T."/>
        </authorList>
    </citation>
    <scope>NUCLEOTIDE SEQUENCE [LARGE SCALE GENOMIC DNA]</scope>
    <source>
        <strain evidence="13 14">JCM12123</strain>
        <strain evidence="12 15">JCM3160</strain>
    </source>
</reference>
<feature type="compositionally biased region" description="Low complexity" evidence="10">
    <location>
        <begin position="349"/>
        <end position="366"/>
    </location>
</feature>
<keyword evidence="3 9" id="KW-0349">Heme</keyword>